<keyword evidence="1" id="KW-0472">Membrane</keyword>
<dbReference type="AlphaFoldDB" id="A0A975H5T2"/>
<feature type="transmembrane region" description="Helical" evidence="1">
    <location>
        <begin position="7"/>
        <end position="25"/>
    </location>
</feature>
<proteinExistence type="predicted"/>
<evidence type="ECO:0008006" key="4">
    <source>
        <dbReference type="Google" id="ProtNLM"/>
    </source>
</evidence>
<reference evidence="2 3" key="1">
    <citation type="submission" date="2021-03" db="EMBL/GenBank/DDBJ databases">
        <title>Complete genome of Polaribacter_sp.SM13.</title>
        <authorList>
            <person name="Jeong S.W."/>
            <person name="Bae J.W."/>
        </authorList>
    </citation>
    <scope>NUCLEOTIDE SEQUENCE [LARGE SCALE GENOMIC DNA]</scope>
    <source>
        <strain evidence="2 3">SM13</strain>
    </source>
</reference>
<dbReference type="KEGG" id="pcea:J3359_10620"/>
<feature type="transmembrane region" description="Helical" evidence="1">
    <location>
        <begin position="45"/>
        <end position="63"/>
    </location>
</feature>
<gene>
    <name evidence="2" type="ORF">J3359_10620</name>
</gene>
<dbReference type="EMBL" id="CP071869">
    <property type="protein sequence ID" value="QTE21283.1"/>
    <property type="molecule type" value="Genomic_DNA"/>
</dbReference>
<sequence>MNKSIKTVLLVAGLILLGYGIYTLIQPEAQVSIGDLDLIEAQDNTNSYITIGLGIVAVALSLIKGKS</sequence>
<name>A0A975H5T2_9FLAO</name>
<protein>
    <recommendedName>
        <fullName evidence="4">DUF3185 family protein</fullName>
    </recommendedName>
</protein>
<keyword evidence="1" id="KW-0812">Transmembrane</keyword>
<keyword evidence="3" id="KW-1185">Reference proteome</keyword>
<dbReference type="Proteomes" id="UP000663920">
    <property type="component" value="Chromosome"/>
</dbReference>
<organism evidence="2 3">
    <name type="scientific">Polaribacter cellanae</name>
    <dbReference type="NCBI Taxonomy" id="2818493"/>
    <lineage>
        <taxon>Bacteria</taxon>
        <taxon>Pseudomonadati</taxon>
        <taxon>Bacteroidota</taxon>
        <taxon>Flavobacteriia</taxon>
        <taxon>Flavobacteriales</taxon>
        <taxon>Flavobacteriaceae</taxon>
    </lineage>
</organism>
<evidence type="ECO:0000313" key="3">
    <source>
        <dbReference type="Proteomes" id="UP000663920"/>
    </source>
</evidence>
<accession>A0A975H5T2</accession>
<evidence type="ECO:0000313" key="2">
    <source>
        <dbReference type="EMBL" id="QTE21283.1"/>
    </source>
</evidence>
<keyword evidence="1" id="KW-1133">Transmembrane helix</keyword>
<dbReference type="RefSeq" id="WP_208076843.1">
    <property type="nucleotide sequence ID" value="NZ_CP071869.1"/>
</dbReference>
<evidence type="ECO:0000256" key="1">
    <source>
        <dbReference type="SAM" id="Phobius"/>
    </source>
</evidence>